<evidence type="ECO:0000259" key="7">
    <source>
        <dbReference type="PROSITE" id="PS51779"/>
    </source>
</evidence>
<keyword evidence="2" id="KW-1134">Transmembrane beta strand</keyword>
<evidence type="ECO:0000256" key="2">
    <source>
        <dbReference type="ARBA" id="ARBA00022452"/>
    </source>
</evidence>
<dbReference type="Gene3D" id="2.40.160.50">
    <property type="entry name" value="membrane protein fhac: a member of the omp85/tpsb transporter family"/>
    <property type="match status" value="1"/>
</dbReference>
<keyword evidence="5" id="KW-0472">Membrane</keyword>
<name>A0ABW8GJK9_9PROT</name>
<dbReference type="RefSeq" id="WP_400880040.1">
    <property type="nucleotide sequence ID" value="NZ_JBIWXY010000001.1"/>
</dbReference>
<keyword evidence="3" id="KW-0812">Transmembrane</keyword>
<dbReference type="InterPro" id="IPR039910">
    <property type="entry name" value="D15-like"/>
</dbReference>
<dbReference type="InterPro" id="IPR010827">
    <property type="entry name" value="BamA/TamA_POTRA"/>
</dbReference>
<organism evidence="8 9">
    <name type="scientific">Methylobacillus methanolivorans</name>
    <dbReference type="NCBI Taxonomy" id="1848927"/>
    <lineage>
        <taxon>Bacteria</taxon>
        <taxon>Pseudomonadati</taxon>
        <taxon>Pseudomonadota</taxon>
        <taxon>Betaproteobacteria</taxon>
        <taxon>Nitrosomonadales</taxon>
        <taxon>Methylophilaceae</taxon>
        <taxon>Methylobacillus</taxon>
    </lineage>
</organism>
<dbReference type="Proteomes" id="UP001617669">
    <property type="component" value="Unassembled WGS sequence"/>
</dbReference>
<dbReference type="Pfam" id="PF01103">
    <property type="entry name" value="Omp85"/>
    <property type="match status" value="1"/>
</dbReference>
<proteinExistence type="predicted"/>
<evidence type="ECO:0000256" key="3">
    <source>
        <dbReference type="ARBA" id="ARBA00022692"/>
    </source>
</evidence>
<reference evidence="8 9" key="1">
    <citation type="submission" date="2024-11" db="EMBL/GenBank/DDBJ databases">
        <authorList>
            <person name="Kaparullina E.N."/>
            <person name="Delegan Y.A."/>
            <person name="Doronina N.V."/>
        </authorList>
    </citation>
    <scope>NUCLEOTIDE SEQUENCE [LARGE SCALE GENOMIC DNA]</scope>
    <source>
        <strain evidence="8 9">7sh_L</strain>
    </source>
</reference>
<dbReference type="EMBL" id="JBIWXY010000001">
    <property type="protein sequence ID" value="MFJ5445559.1"/>
    <property type="molecule type" value="Genomic_DNA"/>
</dbReference>
<dbReference type="PANTHER" id="PTHR12815:SF47">
    <property type="entry name" value="TRANSLOCATION AND ASSEMBLY MODULE SUBUNIT TAMA"/>
    <property type="match status" value="1"/>
</dbReference>
<keyword evidence="6" id="KW-0998">Cell outer membrane</keyword>
<sequence>MRNRSSLPTMMAHAVIPHPIKAPGLRRVLYCIQAWLLFSLLVWSSQASADTRYSVNIDAPSSVEDLLEKHMDIMRWLNNPRMNNAEWHRLLQAAPRNIEDLLATEGYFSPSIEQNLETSTEGDSIRNRAKFTVNPGDPVTIQEVDIRFTGEITSQGSDEQPSTSELIESWALKQDSRFSQDAWTSAKRKLLSGLMLRRYPNAKITNSKAEIDATNNKAKLVVEIDSGAPFRFGGLEVNGLQRYPRSLVENINPIKPGEPYSQARLLFFQSELQASGYFSNVEVTSRTDDADPAAAPIVVNVTELQSVQIGIGVGASTNTGARTTLTYQDLNLFDRGWRFTNTLKIEQKAQSLNSLIRLPTDQNGYRDSFNADLNRLDIEGQTTSTLGTGVKRSWGPRSFEQTVGAAYLLEHVAIDGSESQNNYAATISYGITLRRIDNELNPTRGYLFNALFTSAPLDVMATGKFLQSYAKTQAYYPLTRSTQLITRLEGGIVSGADNAPATYLFRAGGDQSVRGYAYQSLGVADGDAVIGGRYLVTGSIEVIQWLTSSWGAAVFVDFGNAANTTRDLKPVYGYGLGARFKSPAGPIGVDIARGQETGEYRLHFNLGVVF</sequence>
<keyword evidence="4" id="KW-0732">Signal</keyword>
<comment type="subcellular location">
    <subcellularLocation>
        <location evidence="1">Membrane</location>
    </subcellularLocation>
</comment>
<dbReference type="InterPro" id="IPR000184">
    <property type="entry name" value="Bac_surfAg_D15"/>
</dbReference>
<dbReference type="Gene3D" id="3.10.20.310">
    <property type="entry name" value="membrane protein fhac"/>
    <property type="match status" value="2"/>
</dbReference>
<evidence type="ECO:0000256" key="1">
    <source>
        <dbReference type="ARBA" id="ARBA00004370"/>
    </source>
</evidence>
<evidence type="ECO:0000313" key="9">
    <source>
        <dbReference type="Proteomes" id="UP001617669"/>
    </source>
</evidence>
<keyword evidence="9" id="KW-1185">Reference proteome</keyword>
<evidence type="ECO:0000256" key="6">
    <source>
        <dbReference type="ARBA" id="ARBA00023237"/>
    </source>
</evidence>
<feature type="domain" description="POTRA" evidence="7">
    <location>
        <begin position="230"/>
        <end position="304"/>
    </location>
</feature>
<evidence type="ECO:0000256" key="4">
    <source>
        <dbReference type="ARBA" id="ARBA00022729"/>
    </source>
</evidence>
<accession>A0ABW8GJK9</accession>
<evidence type="ECO:0000313" key="8">
    <source>
        <dbReference type="EMBL" id="MFJ5445559.1"/>
    </source>
</evidence>
<protein>
    <submittedName>
        <fullName evidence="8">Autotransporter assembly complex family protein</fullName>
    </submittedName>
</protein>
<evidence type="ECO:0000256" key="5">
    <source>
        <dbReference type="ARBA" id="ARBA00023136"/>
    </source>
</evidence>
<comment type="caution">
    <text evidence="8">The sequence shown here is derived from an EMBL/GenBank/DDBJ whole genome shotgun (WGS) entry which is preliminary data.</text>
</comment>
<gene>
    <name evidence="8" type="ORF">ACIKP9_04905</name>
</gene>
<dbReference type="PROSITE" id="PS51779">
    <property type="entry name" value="POTRA"/>
    <property type="match status" value="1"/>
</dbReference>
<dbReference type="InterPro" id="IPR034746">
    <property type="entry name" value="POTRA"/>
</dbReference>
<dbReference type="PANTHER" id="PTHR12815">
    <property type="entry name" value="SORTING AND ASSEMBLY MACHINERY SAMM50 PROTEIN FAMILY MEMBER"/>
    <property type="match status" value="1"/>
</dbReference>
<dbReference type="Pfam" id="PF07244">
    <property type="entry name" value="POTRA"/>
    <property type="match status" value="1"/>
</dbReference>